<comment type="cofactor">
    <cofactor evidence="1">
        <name>FAD</name>
        <dbReference type="ChEBI" id="CHEBI:57692"/>
    </cofactor>
</comment>
<dbReference type="GO" id="GO:0016491">
    <property type="term" value="F:oxidoreductase activity"/>
    <property type="evidence" value="ECO:0007669"/>
    <property type="project" value="InterPro"/>
</dbReference>
<evidence type="ECO:0000313" key="7">
    <source>
        <dbReference type="EMBL" id="PIQ88867.1"/>
    </source>
</evidence>
<dbReference type="SUPFAM" id="SSF51905">
    <property type="entry name" value="FAD/NAD(P)-binding domain"/>
    <property type="match status" value="2"/>
</dbReference>
<dbReference type="Pfam" id="PF18267">
    <property type="entry name" value="Rubredoxin_C"/>
    <property type="match status" value="1"/>
</dbReference>
<proteinExistence type="inferred from homology"/>
<evidence type="ECO:0000256" key="3">
    <source>
        <dbReference type="ARBA" id="ARBA00022630"/>
    </source>
</evidence>
<evidence type="ECO:0000256" key="2">
    <source>
        <dbReference type="ARBA" id="ARBA00006442"/>
    </source>
</evidence>
<accession>A0A2H0LWX4</accession>
<dbReference type="InterPro" id="IPR016156">
    <property type="entry name" value="FAD/NAD-linked_Rdtase_dimer_sf"/>
</dbReference>
<evidence type="ECO:0000259" key="5">
    <source>
        <dbReference type="Pfam" id="PF07992"/>
    </source>
</evidence>
<dbReference type="PANTHER" id="PTHR43429">
    <property type="entry name" value="PYRIDINE NUCLEOTIDE-DISULFIDE OXIDOREDUCTASE DOMAIN-CONTAINING"/>
    <property type="match status" value="1"/>
</dbReference>
<dbReference type="Pfam" id="PF07992">
    <property type="entry name" value="Pyr_redox_2"/>
    <property type="match status" value="1"/>
</dbReference>
<organism evidence="7 8">
    <name type="scientific">Candidatus Ghiorseimicrobium undicola</name>
    <dbReference type="NCBI Taxonomy" id="1974746"/>
    <lineage>
        <taxon>Bacteria</taxon>
        <taxon>Pseudomonadati</taxon>
        <taxon>Candidatus Omnitrophota</taxon>
        <taxon>Candidatus Ghiorseimicrobium</taxon>
    </lineage>
</organism>
<dbReference type="Gene3D" id="3.30.390.30">
    <property type="match status" value="1"/>
</dbReference>
<dbReference type="AlphaFoldDB" id="A0A2H0LWX4"/>
<dbReference type="Proteomes" id="UP000229641">
    <property type="component" value="Unassembled WGS sequence"/>
</dbReference>
<keyword evidence="3" id="KW-0285">Flavoprotein</keyword>
<evidence type="ECO:0000256" key="4">
    <source>
        <dbReference type="ARBA" id="ARBA00022827"/>
    </source>
</evidence>
<evidence type="ECO:0000313" key="8">
    <source>
        <dbReference type="Proteomes" id="UP000229641"/>
    </source>
</evidence>
<dbReference type="PRINTS" id="PR00469">
    <property type="entry name" value="PNDRDTASEII"/>
</dbReference>
<dbReference type="EMBL" id="PCWA01000084">
    <property type="protein sequence ID" value="PIQ88867.1"/>
    <property type="molecule type" value="Genomic_DNA"/>
</dbReference>
<comment type="similarity">
    <text evidence="2">Belongs to the FAD-dependent oxidoreductase family.</text>
</comment>
<dbReference type="InterPro" id="IPR050260">
    <property type="entry name" value="FAD-bd_OxRdtase"/>
</dbReference>
<comment type="caution">
    <text evidence="7">The sequence shown here is derived from an EMBL/GenBank/DDBJ whole genome shotgun (WGS) entry which is preliminary data.</text>
</comment>
<feature type="domain" description="FAD/NAD(P)-binding" evidence="5">
    <location>
        <begin position="4"/>
        <end position="302"/>
    </location>
</feature>
<dbReference type="PANTHER" id="PTHR43429:SF3">
    <property type="entry name" value="NITRITE REDUCTASE [NAD(P)H]"/>
    <property type="match status" value="1"/>
</dbReference>
<dbReference type="PRINTS" id="PR00368">
    <property type="entry name" value="FADPNR"/>
</dbReference>
<name>A0A2H0LWX4_9BACT</name>
<evidence type="ECO:0000256" key="1">
    <source>
        <dbReference type="ARBA" id="ARBA00001974"/>
    </source>
</evidence>
<sequence>MSTKKIVIIGNSAAGVAAIEAIRERDNASKITVISDESYSAYCRCLISNYLAGTIDENGLIYRDKKFYADNMVELLLEKKAEKVDVKKKNVVLEDKTQIPYDSLIIATGASSKMPKDLKGVSKKGVFAFRTINDARDILNLTTVSHTSCILGGGLIGLKAAYGLKKRGQDVKIIVRSGRLMSQVVDNIASSFILKRFQDNGIEVLLNSDVSEIIGNGDMKALKLDNGKVIGCSLAVIGKGVSPNVKLIKETDIKTDKGILVDEYMRTNIENVYAAGDVCQAYDLTMGKPEINALWPHAVEQGRYAGANICGDNLKYAGSFGMNSVEFFGLAIISIGIFDGDYETLSYADKDKEVYKKVVIDGDRLIGALFVGSIANSGLYTRLIKERINISGIKDDLLDENISYAKIKNLVKEEKEKIYI</sequence>
<evidence type="ECO:0000259" key="6">
    <source>
        <dbReference type="Pfam" id="PF18267"/>
    </source>
</evidence>
<protein>
    <submittedName>
        <fullName evidence="7">FAD-dependent oxidoreductase</fullName>
    </submittedName>
</protein>
<feature type="domain" description="NADH-rubredoxin oxidoreductase C-terminal" evidence="6">
    <location>
        <begin position="323"/>
        <end position="387"/>
    </location>
</feature>
<dbReference type="InterPro" id="IPR041575">
    <property type="entry name" value="Rubredoxin_C"/>
</dbReference>
<reference evidence="7 8" key="1">
    <citation type="submission" date="2017-09" db="EMBL/GenBank/DDBJ databases">
        <title>Depth-based differentiation of microbial function through sediment-hosted aquifers and enrichment of novel symbionts in the deep terrestrial subsurface.</title>
        <authorList>
            <person name="Probst A.J."/>
            <person name="Ladd B."/>
            <person name="Jarett J.K."/>
            <person name="Geller-Mcgrath D.E."/>
            <person name="Sieber C.M."/>
            <person name="Emerson J.B."/>
            <person name="Anantharaman K."/>
            <person name="Thomas B.C."/>
            <person name="Malmstrom R."/>
            <person name="Stieglmeier M."/>
            <person name="Klingl A."/>
            <person name="Woyke T."/>
            <person name="Ryan C.M."/>
            <person name="Banfield J.F."/>
        </authorList>
    </citation>
    <scope>NUCLEOTIDE SEQUENCE [LARGE SCALE GENOMIC DNA]</scope>
    <source>
        <strain evidence="7">CG11_big_fil_rev_8_21_14_0_20_42_13</strain>
    </source>
</reference>
<gene>
    <name evidence="7" type="ORF">COV72_06210</name>
</gene>
<dbReference type="InterPro" id="IPR023753">
    <property type="entry name" value="FAD/NAD-binding_dom"/>
</dbReference>
<dbReference type="InterPro" id="IPR036188">
    <property type="entry name" value="FAD/NAD-bd_sf"/>
</dbReference>
<keyword evidence="4" id="KW-0274">FAD</keyword>
<dbReference type="Gene3D" id="3.50.50.60">
    <property type="entry name" value="FAD/NAD(P)-binding domain"/>
    <property type="match status" value="2"/>
</dbReference>